<keyword evidence="13" id="KW-1185">Reference proteome</keyword>
<comment type="similarity">
    <text evidence="2">Belongs to the DsbB family. BdbC subfamily.</text>
</comment>
<reference evidence="12 13" key="1">
    <citation type="submission" date="2017-04" db="EMBL/GenBank/DDBJ databases">
        <authorList>
            <person name="Afonso C.L."/>
            <person name="Miller P.J."/>
            <person name="Scott M.A."/>
            <person name="Spackman E."/>
            <person name="Goraichik I."/>
            <person name="Dimitrov K.M."/>
            <person name="Suarez D.L."/>
            <person name="Swayne D.E."/>
        </authorList>
    </citation>
    <scope>NUCLEOTIDE SEQUENCE [LARGE SCALE GENOMIC DNA]</scope>
    <source>
        <strain evidence="12 13">11</strain>
    </source>
</reference>
<evidence type="ECO:0000256" key="4">
    <source>
        <dbReference type="ARBA" id="ARBA00022692"/>
    </source>
</evidence>
<dbReference type="Pfam" id="PF02600">
    <property type="entry name" value="DsbB"/>
    <property type="match status" value="1"/>
</dbReference>
<keyword evidence="5" id="KW-0249">Electron transport</keyword>
<keyword evidence="6" id="KW-1133">Transmembrane helix</keyword>
<evidence type="ECO:0000256" key="5">
    <source>
        <dbReference type="ARBA" id="ARBA00022982"/>
    </source>
</evidence>
<dbReference type="PIRSF" id="PIRSF036659">
    <property type="entry name" value="BdbC"/>
    <property type="match status" value="1"/>
</dbReference>
<dbReference type="RefSeq" id="WP_085495747.1">
    <property type="nucleotide sequence ID" value="NZ_FXAZ01000004.1"/>
</dbReference>
<keyword evidence="3" id="KW-0813">Transport</keyword>
<accession>A0A1X7LBK6</accession>
<dbReference type="GO" id="GO:0016020">
    <property type="term" value="C:membrane"/>
    <property type="evidence" value="ECO:0007669"/>
    <property type="project" value="UniProtKB-SubCell"/>
</dbReference>
<dbReference type="InterPro" id="IPR012187">
    <property type="entry name" value="Disulphide_bond_form_BdbC"/>
</dbReference>
<dbReference type="OrthoDB" id="158402at2"/>
<protein>
    <submittedName>
        <fullName evidence="12">Disulfide bond formation protein DsbB</fullName>
    </submittedName>
</protein>
<evidence type="ECO:0000313" key="12">
    <source>
        <dbReference type="EMBL" id="SMG51135.1"/>
    </source>
</evidence>
<dbReference type="GO" id="GO:0015035">
    <property type="term" value="F:protein-disulfide reductase activity"/>
    <property type="evidence" value="ECO:0007669"/>
    <property type="project" value="InterPro"/>
</dbReference>
<evidence type="ECO:0000256" key="7">
    <source>
        <dbReference type="ARBA" id="ARBA00023002"/>
    </source>
</evidence>
<proteinExistence type="inferred from homology"/>
<keyword evidence="10" id="KW-0143">Chaperone</keyword>
<evidence type="ECO:0000256" key="3">
    <source>
        <dbReference type="ARBA" id="ARBA00022448"/>
    </source>
</evidence>
<evidence type="ECO:0000256" key="1">
    <source>
        <dbReference type="ARBA" id="ARBA00004141"/>
    </source>
</evidence>
<keyword evidence="9" id="KW-1015">Disulfide bond</keyword>
<dbReference type="PANTHER" id="PTHR43469:SF1">
    <property type="entry name" value="SPBETA PROPHAGE-DERIVED DISULFIDE BOND FORMATION PROTEIN B"/>
    <property type="match status" value="1"/>
</dbReference>
<dbReference type="STRING" id="1852522.SAMN06295960_3229"/>
<dbReference type="Proteomes" id="UP000193834">
    <property type="component" value="Unassembled WGS sequence"/>
</dbReference>
<dbReference type="HAMAP" id="MF_00287">
    <property type="entry name" value="BdbC"/>
    <property type="match status" value="1"/>
</dbReference>
<keyword evidence="7" id="KW-0560">Oxidoreductase</keyword>
<evidence type="ECO:0000256" key="8">
    <source>
        <dbReference type="ARBA" id="ARBA00023136"/>
    </source>
</evidence>
<name>A0A1X7LBK6_9BACL</name>
<dbReference type="NCBIfam" id="NF002849">
    <property type="entry name" value="PRK03113.1"/>
    <property type="match status" value="1"/>
</dbReference>
<keyword evidence="4" id="KW-0812">Transmembrane</keyword>
<evidence type="ECO:0000256" key="6">
    <source>
        <dbReference type="ARBA" id="ARBA00022989"/>
    </source>
</evidence>
<dbReference type="SUPFAM" id="SSF158442">
    <property type="entry name" value="DsbB-like"/>
    <property type="match status" value="1"/>
</dbReference>
<sequence length="149" mass="16914">MNVIRRYAIYFAWIVSLVATSGSLYMSEILLWEPCRLCWYQRIFMYPLVLILGIAAYRNDRSVLRYGLPMAIIGGSISIYHYMVQKVPGMAEAAPCRVGIPCDSDYLDLYGWITIPLLALVAFILITVMLWTARTEVEEAVEEEASFGA</sequence>
<dbReference type="InterPro" id="IPR023380">
    <property type="entry name" value="DsbB-like_sf"/>
</dbReference>
<organism evidence="12 13">
    <name type="scientific">Paenibacillus aquistagni</name>
    <dbReference type="NCBI Taxonomy" id="1852522"/>
    <lineage>
        <taxon>Bacteria</taxon>
        <taxon>Bacillati</taxon>
        <taxon>Bacillota</taxon>
        <taxon>Bacilli</taxon>
        <taxon>Bacillales</taxon>
        <taxon>Paenibacillaceae</taxon>
        <taxon>Paenibacillus</taxon>
    </lineage>
</organism>
<dbReference type="AlphaFoldDB" id="A0A1X7LBK6"/>
<evidence type="ECO:0000256" key="9">
    <source>
        <dbReference type="ARBA" id="ARBA00023157"/>
    </source>
</evidence>
<evidence type="ECO:0000313" key="13">
    <source>
        <dbReference type="Proteomes" id="UP000193834"/>
    </source>
</evidence>
<gene>
    <name evidence="12" type="ORF">SAMN06295960_3229</name>
</gene>
<dbReference type="PANTHER" id="PTHR43469">
    <property type="entry name" value="DISULFIDE FORMATION PROTEIN-RELATED"/>
    <property type="match status" value="1"/>
</dbReference>
<dbReference type="InterPro" id="IPR003752">
    <property type="entry name" value="DiS_bond_form_DsbB/BdbC"/>
</dbReference>
<dbReference type="GO" id="GO:0006457">
    <property type="term" value="P:protein folding"/>
    <property type="evidence" value="ECO:0007669"/>
    <property type="project" value="InterPro"/>
</dbReference>
<keyword evidence="8" id="KW-0472">Membrane</keyword>
<comment type="subcellular location">
    <subcellularLocation>
        <location evidence="1">Membrane</location>
        <topology evidence="1">Multi-pass membrane protein</topology>
    </subcellularLocation>
</comment>
<dbReference type="EMBL" id="FXAZ01000004">
    <property type="protein sequence ID" value="SMG51135.1"/>
    <property type="molecule type" value="Genomic_DNA"/>
</dbReference>
<dbReference type="Gene3D" id="1.20.1550.10">
    <property type="entry name" value="DsbB-like"/>
    <property type="match status" value="1"/>
</dbReference>
<evidence type="ECO:0000256" key="2">
    <source>
        <dbReference type="ARBA" id="ARBA00007602"/>
    </source>
</evidence>
<evidence type="ECO:0000256" key="11">
    <source>
        <dbReference type="ARBA" id="ARBA00023284"/>
    </source>
</evidence>
<evidence type="ECO:0000256" key="10">
    <source>
        <dbReference type="ARBA" id="ARBA00023186"/>
    </source>
</evidence>
<keyword evidence="11" id="KW-0676">Redox-active center</keyword>